<evidence type="ECO:0000313" key="2">
    <source>
        <dbReference type="EMBL" id="CAI5756725.1"/>
    </source>
</evidence>
<dbReference type="EMBL" id="CANTUO010000001">
    <property type="protein sequence ID" value="CAI5756725.1"/>
    <property type="molecule type" value="Genomic_DNA"/>
</dbReference>
<protein>
    <submittedName>
        <fullName evidence="2">Uncharacterized protein</fullName>
    </submittedName>
</protein>
<comment type="caution">
    <text evidence="2">The sequence shown here is derived from an EMBL/GenBank/DDBJ whole genome shotgun (WGS) entry which is preliminary data.</text>
</comment>
<feature type="compositionally biased region" description="Low complexity" evidence="1">
    <location>
        <begin position="73"/>
        <end position="83"/>
    </location>
</feature>
<keyword evidence="3" id="KW-1185">Reference proteome</keyword>
<dbReference type="Proteomes" id="UP001152885">
    <property type="component" value="Unassembled WGS sequence"/>
</dbReference>
<accession>A0A9W4XK54</accession>
<feature type="region of interest" description="Disordered" evidence="1">
    <location>
        <begin position="49"/>
        <end position="125"/>
    </location>
</feature>
<organism evidence="2 3">
    <name type="scientific">Candida verbasci</name>
    <dbReference type="NCBI Taxonomy" id="1227364"/>
    <lineage>
        <taxon>Eukaryota</taxon>
        <taxon>Fungi</taxon>
        <taxon>Dikarya</taxon>
        <taxon>Ascomycota</taxon>
        <taxon>Saccharomycotina</taxon>
        <taxon>Pichiomycetes</taxon>
        <taxon>Debaryomycetaceae</taxon>
        <taxon>Candida/Lodderomyces clade</taxon>
        <taxon>Candida</taxon>
    </lineage>
</organism>
<feature type="compositionally biased region" description="Low complexity" evidence="1">
    <location>
        <begin position="52"/>
        <end position="65"/>
    </location>
</feature>
<proteinExistence type="predicted"/>
<evidence type="ECO:0000256" key="1">
    <source>
        <dbReference type="SAM" id="MobiDB-lite"/>
    </source>
</evidence>
<sequence length="223" mass="25763">MVINPYINKIYENEEDLNSMVHNLGLIYEKPISESKIKLLKSKTRKIKKIRSSSSLNNSRSSSSSENHNKIFNNLSLNLNGSGKNRVSSSPQQSKNYYDNSPTSDHFPNVSTSYKKMRSRSGGEYDLDSTLIQQYIRQQKEQMHQQQVPQVSMDYYNTNQHYSHLPPHQYTHQQQFQQYPQDNFKVSQNSMKNLQQEYYSGNGNGNVNDLPPAPTPSMINKFG</sequence>
<name>A0A9W4XK54_9ASCO</name>
<evidence type="ECO:0000313" key="3">
    <source>
        <dbReference type="Proteomes" id="UP001152885"/>
    </source>
</evidence>
<gene>
    <name evidence="2" type="ORF">CANVERA_P1243</name>
</gene>
<dbReference type="AlphaFoldDB" id="A0A9W4XK54"/>
<feature type="compositionally biased region" description="Polar residues" evidence="1">
    <location>
        <begin position="85"/>
        <end position="114"/>
    </location>
</feature>
<reference evidence="2" key="1">
    <citation type="submission" date="2022-12" db="EMBL/GenBank/DDBJ databases">
        <authorList>
            <person name="Brejova B."/>
        </authorList>
    </citation>
    <scope>NUCLEOTIDE SEQUENCE</scope>
</reference>